<reference evidence="6 7" key="2">
    <citation type="submission" date="2018-03" db="EMBL/GenBank/DDBJ databases">
        <authorList>
            <person name="Keele B.F."/>
        </authorList>
    </citation>
    <scope>NUCLEOTIDE SEQUENCE [LARGE SCALE GENOMIC DNA]</scope>
    <source>
        <strain evidence="6 7">CCALA 016</strain>
    </source>
</reference>
<evidence type="ECO:0000256" key="2">
    <source>
        <dbReference type="ARBA" id="ARBA00022670"/>
    </source>
</evidence>
<dbReference type="NCBIfam" id="NF041521">
    <property type="entry name" value="HhoA_HhoB_HtrA"/>
    <property type="match status" value="1"/>
</dbReference>
<evidence type="ECO:0000256" key="4">
    <source>
        <dbReference type="SAM" id="Phobius"/>
    </source>
</evidence>
<dbReference type="InterPro" id="IPR036034">
    <property type="entry name" value="PDZ_sf"/>
</dbReference>
<dbReference type="GO" id="GO:0004252">
    <property type="term" value="F:serine-type endopeptidase activity"/>
    <property type="evidence" value="ECO:0007669"/>
    <property type="project" value="InterPro"/>
</dbReference>
<reference evidence="6 7" key="1">
    <citation type="submission" date="2018-03" db="EMBL/GenBank/DDBJ databases">
        <title>The ancient ancestry and fast evolution of plastids.</title>
        <authorList>
            <person name="Moore K.R."/>
            <person name="Magnabosco C."/>
            <person name="Momper L."/>
            <person name="Gold D.A."/>
            <person name="Bosak T."/>
            <person name="Fournier G.P."/>
        </authorList>
    </citation>
    <scope>NUCLEOTIDE SEQUENCE [LARGE SCALE GENOMIC DNA]</scope>
    <source>
        <strain evidence="6 7">CCALA 016</strain>
    </source>
</reference>
<dbReference type="RefSeq" id="WP_106455327.1">
    <property type="nucleotide sequence ID" value="NZ_PXOH01000002.1"/>
</dbReference>
<keyword evidence="3" id="KW-0378">Hydrolase</keyword>
<dbReference type="SUPFAM" id="SSF50156">
    <property type="entry name" value="PDZ domain-like"/>
    <property type="match status" value="1"/>
</dbReference>
<feature type="domain" description="PDZ" evidence="5">
    <location>
        <begin position="281"/>
        <end position="362"/>
    </location>
</feature>
<evidence type="ECO:0000313" key="7">
    <source>
        <dbReference type="Proteomes" id="UP000239001"/>
    </source>
</evidence>
<comment type="caution">
    <text evidence="6">The sequence shown here is derived from an EMBL/GenBank/DDBJ whole genome shotgun (WGS) entry which is preliminary data.</text>
</comment>
<dbReference type="InterPro" id="IPR043504">
    <property type="entry name" value="Peptidase_S1_PA_chymotrypsin"/>
</dbReference>
<dbReference type="OrthoDB" id="9807133at2"/>
<comment type="similarity">
    <text evidence="1">Belongs to the peptidase S1C family.</text>
</comment>
<dbReference type="PANTHER" id="PTHR22939:SF129">
    <property type="entry name" value="SERINE PROTEASE HTRA2, MITOCHONDRIAL"/>
    <property type="match status" value="1"/>
</dbReference>
<keyword evidence="2 6" id="KW-0645">Protease</keyword>
<protein>
    <submittedName>
        <fullName evidence="6">Serine protease</fullName>
    </submittedName>
</protein>
<dbReference type="SUPFAM" id="SSF50494">
    <property type="entry name" value="Trypsin-like serine proteases"/>
    <property type="match status" value="1"/>
</dbReference>
<dbReference type="PRINTS" id="PR00834">
    <property type="entry name" value="PROTEASES2C"/>
</dbReference>
<dbReference type="InterPro" id="IPR001940">
    <property type="entry name" value="Peptidase_S1C"/>
</dbReference>
<dbReference type="GO" id="GO:0006508">
    <property type="term" value="P:proteolysis"/>
    <property type="evidence" value="ECO:0007669"/>
    <property type="project" value="UniProtKB-KW"/>
</dbReference>
<evidence type="ECO:0000256" key="1">
    <source>
        <dbReference type="ARBA" id="ARBA00010541"/>
    </source>
</evidence>
<gene>
    <name evidence="6" type="ORF">C7H19_02595</name>
</gene>
<feature type="transmembrane region" description="Helical" evidence="4">
    <location>
        <begin position="9"/>
        <end position="30"/>
    </location>
</feature>
<dbReference type="AlphaFoldDB" id="A0A2T1M2K0"/>
<dbReference type="InterPro" id="IPR001478">
    <property type="entry name" value="PDZ"/>
</dbReference>
<dbReference type="Pfam" id="PF13365">
    <property type="entry name" value="Trypsin_2"/>
    <property type="match status" value="1"/>
</dbReference>
<accession>A0A2T1M2K0</accession>
<name>A0A2T1M2K0_9CHRO</name>
<dbReference type="PANTHER" id="PTHR22939">
    <property type="entry name" value="SERINE PROTEASE FAMILY S1C HTRA-RELATED"/>
    <property type="match status" value="1"/>
</dbReference>
<organism evidence="6 7">
    <name type="scientific">Aphanothece hegewaldii CCALA 016</name>
    <dbReference type="NCBI Taxonomy" id="2107694"/>
    <lineage>
        <taxon>Bacteria</taxon>
        <taxon>Bacillati</taxon>
        <taxon>Cyanobacteriota</taxon>
        <taxon>Cyanophyceae</taxon>
        <taxon>Oscillatoriophycideae</taxon>
        <taxon>Chroococcales</taxon>
        <taxon>Aphanothecaceae</taxon>
        <taxon>Aphanothece</taxon>
    </lineage>
</organism>
<keyword evidence="4" id="KW-0812">Transmembrane</keyword>
<evidence type="ECO:0000313" key="6">
    <source>
        <dbReference type="EMBL" id="PSF38962.1"/>
    </source>
</evidence>
<keyword evidence="7" id="KW-1185">Reference proteome</keyword>
<dbReference type="Proteomes" id="UP000239001">
    <property type="component" value="Unassembled WGS sequence"/>
</dbReference>
<keyword evidence="4" id="KW-1133">Transmembrane helix</keyword>
<dbReference type="SMART" id="SM00228">
    <property type="entry name" value="PDZ"/>
    <property type="match status" value="1"/>
</dbReference>
<sequence>MTTSPLNKLIGYGALLLTGAGMGIGGTYILKHPEIINQTAVAQAQNNPSTAPIPSIAVPTNYVTQVVKQVGPAVVQINSSRTVSAKQPEMFNDPFFRRFFGSQMPATPDKEVQRGTGSGFIISTDGKILTNAHVIDGADEVSVILKDGRTFKGRVLGTDPLTDVAVVKIEAENLPIAKLGNSDGLEVGEWAIAIGNPLGLDNTVTTGIISATGRSGAQIGVADKRVDFIQTDAAINPGNSGGPLLNARGEVVGINTAIIRNAQGLGFAIPITKAQVIADQLITNGKVDHPYLGVQMVQLTPEIKDQLQASQEYAVSKNEGVLIVRVMPNSPAANGGLKPGDVITRIDGETVIQPSSVQDIVEKTPIGKNLSLQLDRQGRTLNLEIPVGILEK</sequence>
<proteinExistence type="inferred from homology"/>
<dbReference type="EMBL" id="PXOH01000002">
    <property type="protein sequence ID" value="PSF38962.1"/>
    <property type="molecule type" value="Genomic_DNA"/>
</dbReference>
<evidence type="ECO:0000256" key="3">
    <source>
        <dbReference type="ARBA" id="ARBA00022801"/>
    </source>
</evidence>
<dbReference type="Gene3D" id="2.40.10.10">
    <property type="entry name" value="Trypsin-like serine proteases"/>
    <property type="match status" value="2"/>
</dbReference>
<dbReference type="Pfam" id="PF13180">
    <property type="entry name" value="PDZ_2"/>
    <property type="match status" value="1"/>
</dbReference>
<dbReference type="InterPro" id="IPR009003">
    <property type="entry name" value="Peptidase_S1_PA"/>
</dbReference>
<dbReference type="PROSITE" id="PS50106">
    <property type="entry name" value="PDZ"/>
    <property type="match status" value="1"/>
</dbReference>
<dbReference type="InterPro" id="IPR048172">
    <property type="entry name" value="HhoA_HhoB_HtrA-like"/>
</dbReference>
<dbReference type="Gene3D" id="2.30.42.10">
    <property type="match status" value="1"/>
</dbReference>
<keyword evidence="4" id="KW-0472">Membrane</keyword>
<evidence type="ECO:0000259" key="5">
    <source>
        <dbReference type="PROSITE" id="PS50106"/>
    </source>
</evidence>